<evidence type="ECO:0000313" key="2">
    <source>
        <dbReference type="Proteomes" id="UP000265520"/>
    </source>
</evidence>
<accession>A0A392M8D1</accession>
<dbReference type="AlphaFoldDB" id="A0A392M8D1"/>
<organism evidence="1 2">
    <name type="scientific">Trifolium medium</name>
    <dbReference type="NCBI Taxonomy" id="97028"/>
    <lineage>
        <taxon>Eukaryota</taxon>
        <taxon>Viridiplantae</taxon>
        <taxon>Streptophyta</taxon>
        <taxon>Embryophyta</taxon>
        <taxon>Tracheophyta</taxon>
        <taxon>Spermatophyta</taxon>
        <taxon>Magnoliopsida</taxon>
        <taxon>eudicotyledons</taxon>
        <taxon>Gunneridae</taxon>
        <taxon>Pentapetalae</taxon>
        <taxon>rosids</taxon>
        <taxon>fabids</taxon>
        <taxon>Fabales</taxon>
        <taxon>Fabaceae</taxon>
        <taxon>Papilionoideae</taxon>
        <taxon>50 kb inversion clade</taxon>
        <taxon>NPAAA clade</taxon>
        <taxon>Hologalegina</taxon>
        <taxon>IRL clade</taxon>
        <taxon>Trifolieae</taxon>
        <taxon>Trifolium</taxon>
    </lineage>
</organism>
<reference evidence="1 2" key="1">
    <citation type="journal article" date="2018" name="Front. Plant Sci.">
        <title>Red Clover (Trifolium pratense) and Zigzag Clover (T. medium) - A Picture of Genomic Similarities and Differences.</title>
        <authorList>
            <person name="Dluhosova J."/>
            <person name="Istvanek J."/>
            <person name="Nedelnik J."/>
            <person name="Repkova J."/>
        </authorList>
    </citation>
    <scope>NUCLEOTIDE SEQUENCE [LARGE SCALE GENOMIC DNA]</scope>
    <source>
        <strain evidence="2">cv. 10/8</strain>
        <tissue evidence="1">Leaf</tissue>
    </source>
</reference>
<gene>
    <name evidence="1" type="ORF">A2U01_0004366</name>
</gene>
<protein>
    <submittedName>
        <fullName evidence="1">Uncharacterized protein</fullName>
    </submittedName>
</protein>
<keyword evidence="2" id="KW-1185">Reference proteome</keyword>
<dbReference type="EMBL" id="LXQA010005362">
    <property type="protein sequence ID" value="MCH83541.1"/>
    <property type="molecule type" value="Genomic_DNA"/>
</dbReference>
<comment type="caution">
    <text evidence="1">The sequence shown here is derived from an EMBL/GenBank/DDBJ whole genome shotgun (WGS) entry which is preliminary data.</text>
</comment>
<dbReference type="Proteomes" id="UP000265520">
    <property type="component" value="Unassembled WGS sequence"/>
</dbReference>
<evidence type="ECO:0000313" key="1">
    <source>
        <dbReference type="EMBL" id="MCH83541.1"/>
    </source>
</evidence>
<name>A0A392M8D1_9FABA</name>
<proteinExistence type="predicted"/>
<sequence>MITSKIIISNNNPITCKTLILQLRSGGIKEELEAIMKVMVELMLQIGGLIGQEIGTHLLAVLAAWKCKVASETLLAG</sequence>